<protein>
    <submittedName>
        <fullName evidence="1">Uncharacterized protein</fullName>
    </submittedName>
</protein>
<evidence type="ECO:0000313" key="2">
    <source>
        <dbReference type="Proteomes" id="UP000295008"/>
    </source>
</evidence>
<comment type="caution">
    <text evidence="1">The sequence shown here is derived from an EMBL/GenBank/DDBJ whole genome shotgun (WGS) entry which is preliminary data.</text>
</comment>
<sequence>MNQRVQINGEEIARALAEKFKNFATAQGDAEKSFPDIQNTILEVLSAHGIEIPDKVKQAILEHLPQR</sequence>
<organism evidence="1 2">
    <name type="scientific">Hydrogenispora ethanolica</name>
    <dbReference type="NCBI Taxonomy" id="1082276"/>
    <lineage>
        <taxon>Bacteria</taxon>
        <taxon>Bacillati</taxon>
        <taxon>Bacillota</taxon>
        <taxon>Hydrogenispora</taxon>
    </lineage>
</organism>
<name>A0A4R1SD00_HYDET</name>
<proteinExistence type="predicted"/>
<dbReference type="EMBL" id="SLUN01000001">
    <property type="protein sequence ID" value="TCL76910.1"/>
    <property type="molecule type" value="Genomic_DNA"/>
</dbReference>
<reference evidence="1 2" key="1">
    <citation type="submission" date="2019-03" db="EMBL/GenBank/DDBJ databases">
        <title>Genomic Encyclopedia of Type Strains, Phase IV (KMG-IV): sequencing the most valuable type-strain genomes for metagenomic binning, comparative biology and taxonomic classification.</title>
        <authorList>
            <person name="Goeker M."/>
        </authorList>
    </citation>
    <scope>NUCLEOTIDE SEQUENCE [LARGE SCALE GENOMIC DNA]</scope>
    <source>
        <strain evidence="1 2">LX-B</strain>
    </source>
</reference>
<dbReference type="AlphaFoldDB" id="A0A4R1SD00"/>
<accession>A0A4R1SD00</accession>
<keyword evidence="2" id="KW-1185">Reference proteome</keyword>
<evidence type="ECO:0000313" key="1">
    <source>
        <dbReference type="EMBL" id="TCL76910.1"/>
    </source>
</evidence>
<dbReference type="RefSeq" id="WP_132012301.1">
    <property type="nucleotide sequence ID" value="NZ_SLUN01000001.1"/>
</dbReference>
<gene>
    <name evidence="1" type="ORF">EDC14_1001195</name>
</gene>
<dbReference type="Proteomes" id="UP000295008">
    <property type="component" value="Unassembled WGS sequence"/>
</dbReference>